<name>A0A2H3BCJ0_9AGAR</name>
<keyword evidence="3" id="KW-1185">Reference proteome</keyword>
<sequence>MTTRTATPTSSPDDQPHPQPHPDEPDPEGTTTPSTHTAPTTSGPNSPPSTRYFSAPPGSPHGNFDEQTSIEDIRSSAAVDQSWTFTSPSTEASPSPVLAPMQKSHLESLLTETERSDDQTQGTEYAAPTKTKPPRSSENYISHYMPSPSNKGTVDEPRLPWQRQHQLRNEIGQLT</sequence>
<accession>A0A2H3BCJ0</accession>
<feature type="compositionally biased region" description="Basic and acidic residues" evidence="1">
    <location>
        <begin position="14"/>
        <end position="24"/>
    </location>
</feature>
<proteinExistence type="predicted"/>
<organism evidence="2 3">
    <name type="scientific">Armillaria solidipes</name>
    <dbReference type="NCBI Taxonomy" id="1076256"/>
    <lineage>
        <taxon>Eukaryota</taxon>
        <taxon>Fungi</taxon>
        <taxon>Dikarya</taxon>
        <taxon>Basidiomycota</taxon>
        <taxon>Agaricomycotina</taxon>
        <taxon>Agaricomycetes</taxon>
        <taxon>Agaricomycetidae</taxon>
        <taxon>Agaricales</taxon>
        <taxon>Marasmiineae</taxon>
        <taxon>Physalacriaceae</taxon>
        <taxon>Armillaria</taxon>
    </lineage>
</organism>
<feature type="compositionally biased region" description="Polar residues" evidence="1">
    <location>
        <begin position="78"/>
        <end position="93"/>
    </location>
</feature>
<dbReference type="STRING" id="1076256.A0A2H3BCJ0"/>
<evidence type="ECO:0000313" key="3">
    <source>
        <dbReference type="Proteomes" id="UP000218334"/>
    </source>
</evidence>
<dbReference type="EMBL" id="KZ293467">
    <property type="protein sequence ID" value="PBK62297.1"/>
    <property type="molecule type" value="Genomic_DNA"/>
</dbReference>
<dbReference type="AlphaFoldDB" id="A0A2H3BCJ0"/>
<protein>
    <submittedName>
        <fullName evidence="2">Uncharacterized protein</fullName>
    </submittedName>
</protein>
<feature type="region of interest" description="Disordered" evidence="1">
    <location>
        <begin position="1"/>
        <end position="175"/>
    </location>
</feature>
<evidence type="ECO:0000256" key="1">
    <source>
        <dbReference type="SAM" id="MobiDB-lite"/>
    </source>
</evidence>
<dbReference type="Proteomes" id="UP000218334">
    <property type="component" value="Unassembled WGS sequence"/>
</dbReference>
<reference evidence="3" key="1">
    <citation type="journal article" date="2017" name="Nat. Ecol. Evol.">
        <title>Genome expansion and lineage-specific genetic innovations in the forest pathogenic fungi Armillaria.</title>
        <authorList>
            <person name="Sipos G."/>
            <person name="Prasanna A.N."/>
            <person name="Walter M.C."/>
            <person name="O'Connor E."/>
            <person name="Balint B."/>
            <person name="Krizsan K."/>
            <person name="Kiss B."/>
            <person name="Hess J."/>
            <person name="Varga T."/>
            <person name="Slot J."/>
            <person name="Riley R."/>
            <person name="Boka B."/>
            <person name="Rigling D."/>
            <person name="Barry K."/>
            <person name="Lee J."/>
            <person name="Mihaltcheva S."/>
            <person name="LaButti K."/>
            <person name="Lipzen A."/>
            <person name="Waldron R."/>
            <person name="Moloney N.M."/>
            <person name="Sperisen C."/>
            <person name="Kredics L."/>
            <person name="Vagvoelgyi C."/>
            <person name="Patrignani A."/>
            <person name="Fitzpatrick D."/>
            <person name="Nagy I."/>
            <person name="Doyle S."/>
            <person name="Anderson J.B."/>
            <person name="Grigoriev I.V."/>
            <person name="Gueldener U."/>
            <person name="Muensterkoetter M."/>
            <person name="Nagy L.G."/>
        </authorList>
    </citation>
    <scope>NUCLEOTIDE SEQUENCE [LARGE SCALE GENOMIC DNA]</scope>
    <source>
        <strain evidence="3">28-4</strain>
    </source>
</reference>
<evidence type="ECO:0000313" key="2">
    <source>
        <dbReference type="EMBL" id="PBK62297.1"/>
    </source>
</evidence>
<feature type="compositionally biased region" description="Low complexity" evidence="1">
    <location>
        <begin position="28"/>
        <end position="50"/>
    </location>
</feature>
<gene>
    <name evidence="2" type="ORF">ARMSODRAFT_1024913</name>
</gene>